<evidence type="ECO:0000256" key="1">
    <source>
        <dbReference type="PROSITE-ProRule" id="PRU00649"/>
    </source>
</evidence>
<protein>
    <recommendedName>
        <fullName evidence="2">TFIIS N-terminal domain-containing protein</fullName>
    </recommendedName>
</protein>
<evidence type="ECO:0000313" key="4">
    <source>
        <dbReference type="Proteomes" id="UP000261340"/>
    </source>
</evidence>
<dbReference type="Gene3D" id="1.20.930.10">
    <property type="entry name" value="Conserved domain common to transcription factors TFIIS, elongin A, CRSP70"/>
    <property type="match status" value="1"/>
</dbReference>
<dbReference type="STRING" id="61819.ENSACIP00000008330"/>
<sequence>MDAKEVVRCALQIEKFSADRSYGNIMTLLGDLEKSHVTAEQLEATDIVKVLYRLLKTCSDDSVKKTAKSLLSKWKRQYTRDRRGLGVIKLLPLTFFYAVCLHLL</sequence>
<dbReference type="OMA" id="KEVVRCA"/>
<name>A0A3Q0RHT1_AMPCI</name>
<reference evidence="3" key="1">
    <citation type="submission" date="2025-08" db="UniProtKB">
        <authorList>
            <consortium name="Ensembl"/>
        </authorList>
    </citation>
    <scope>IDENTIFICATION</scope>
</reference>
<dbReference type="InterPro" id="IPR017923">
    <property type="entry name" value="TFIIS_N"/>
</dbReference>
<reference evidence="3" key="2">
    <citation type="submission" date="2025-09" db="UniProtKB">
        <authorList>
            <consortium name="Ensembl"/>
        </authorList>
    </citation>
    <scope>IDENTIFICATION</scope>
</reference>
<keyword evidence="4" id="KW-1185">Reference proteome</keyword>
<accession>A0A3Q0RHT1</accession>
<dbReference type="Ensembl" id="ENSACIT00000008580.1">
    <property type="protein sequence ID" value="ENSACIP00000008330.1"/>
    <property type="gene ID" value="ENSACIG00000006552.1"/>
</dbReference>
<dbReference type="GO" id="GO:0005634">
    <property type="term" value="C:nucleus"/>
    <property type="evidence" value="ECO:0007669"/>
    <property type="project" value="UniProtKB-SubCell"/>
</dbReference>
<dbReference type="InterPro" id="IPR035441">
    <property type="entry name" value="TFIIS/LEDGF_dom_sf"/>
</dbReference>
<dbReference type="Proteomes" id="UP000261340">
    <property type="component" value="Unplaced"/>
</dbReference>
<organism evidence="3 4">
    <name type="scientific">Amphilophus citrinellus</name>
    <name type="common">Midas cichlid</name>
    <name type="synonym">Cichlasoma citrinellum</name>
    <dbReference type="NCBI Taxonomy" id="61819"/>
    <lineage>
        <taxon>Eukaryota</taxon>
        <taxon>Metazoa</taxon>
        <taxon>Chordata</taxon>
        <taxon>Craniata</taxon>
        <taxon>Vertebrata</taxon>
        <taxon>Euteleostomi</taxon>
        <taxon>Actinopterygii</taxon>
        <taxon>Neopterygii</taxon>
        <taxon>Teleostei</taxon>
        <taxon>Neoteleostei</taxon>
        <taxon>Acanthomorphata</taxon>
        <taxon>Ovalentaria</taxon>
        <taxon>Cichlomorphae</taxon>
        <taxon>Cichliformes</taxon>
        <taxon>Cichlidae</taxon>
        <taxon>New World cichlids</taxon>
        <taxon>Cichlasomatinae</taxon>
        <taxon>Heroini</taxon>
        <taxon>Amphilophus</taxon>
    </lineage>
</organism>
<dbReference type="Pfam" id="PF08711">
    <property type="entry name" value="Med26"/>
    <property type="match status" value="1"/>
</dbReference>
<dbReference type="AlphaFoldDB" id="A0A3Q0RHT1"/>
<dbReference type="PROSITE" id="PS51319">
    <property type="entry name" value="TFIIS_N"/>
    <property type="match status" value="1"/>
</dbReference>
<feature type="domain" description="TFIIS N-terminal" evidence="2">
    <location>
        <begin position="1"/>
        <end position="81"/>
    </location>
</feature>
<comment type="subcellular location">
    <subcellularLocation>
        <location evidence="1">Nucleus</location>
    </subcellularLocation>
</comment>
<evidence type="ECO:0000313" key="3">
    <source>
        <dbReference type="Ensembl" id="ENSACIP00000008330.1"/>
    </source>
</evidence>
<proteinExistence type="predicted"/>
<dbReference type="GeneTree" id="ENSGT00940000181836"/>
<evidence type="ECO:0000259" key="2">
    <source>
        <dbReference type="PROSITE" id="PS51319"/>
    </source>
</evidence>
<dbReference type="SUPFAM" id="SSF47676">
    <property type="entry name" value="Conserved domain common to transcription factors TFIIS, elongin A, CRSP70"/>
    <property type="match status" value="1"/>
</dbReference>
<keyword evidence="1" id="KW-0539">Nucleus</keyword>